<dbReference type="GO" id="GO:0042025">
    <property type="term" value="C:host cell nucleus"/>
    <property type="evidence" value="ECO:0007669"/>
    <property type="project" value="UniProtKB-SubCell"/>
</dbReference>
<dbReference type="GO" id="GO:0019033">
    <property type="term" value="C:viral tegument"/>
    <property type="evidence" value="ECO:0007669"/>
    <property type="project" value="UniProtKB-SubCell"/>
</dbReference>
<dbReference type="Pfam" id="PF03252">
    <property type="entry name" value="Herpes_UL21"/>
    <property type="match status" value="1"/>
</dbReference>
<comment type="subcellular location">
    <subcellularLocation>
        <location evidence="2">Host cytoplasm</location>
    </subcellularLocation>
    <subcellularLocation>
        <location evidence="1">Host nucleus</location>
    </subcellularLocation>
    <subcellularLocation>
        <location evidence="3">Virion tegument</location>
    </subcellularLocation>
</comment>
<dbReference type="OrthoDB" id="5988at10239"/>
<evidence type="ECO:0000256" key="6">
    <source>
        <dbReference type="ARBA" id="ARBA00022844"/>
    </source>
</evidence>
<gene>
    <name evidence="8" type="primary">UL21</name>
</gene>
<keyword evidence="9" id="KW-1185">Reference proteome</keyword>
<dbReference type="RefSeq" id="YP_009042083.1">
    <property type="nucleotide sequence ID" value="NC_024306.1"/>
</dbReference>
<keyword evidence="6" id="KW-0946">Virion</keyword>
<organism evidence="8 9">
    <name type="scientific">Pteropodid alphaherpesvirus 1</name>
    <dbReference type="NCBI Taxonomy" id="1343901"/>
    <lineage>
        <taxon>Viruses</taxon>
        <taxon>Duplodnaviria</taxon>
        <taxon>Heunggongvirae</taxon>
        <taxon>Peploviricota</taxon>
        <taxon>Herviviricetes</taxon>
        <taxon>Herpesvirales</taxon>
        <taxon>Orthoherpesviridae</taxon>
        <taxon>Alphaherpesvirinae</taxon>
        <taxon>Simplexvirus</taxon>
        <taxon>Simplexvirus pteropodidalpha1</taxon>
    </lineage>
</organism>
<evidence type="ECO:0000256" key="3">
    <source>
        <dbReference type="ARBA" id="ARBA00004535"/>
    </source>
</evidence>
<evidence type="ECO:0000256" key="1">
    <source>
        <dbReference type="ARBA" id="ARBA00004147"/>
    </source>
</evidence>
<dbReference type="GO" id="GO:0030430">
    <property type="term" value="C:host cell cytoplasm"/>
    <property type="evidence" value="ECO:0007669"/>
    <property type="project" value="UniProtKB-SubCell"/>
</dbReference>
<protein>
    <submittedName>
        <fullName evidence="8">Tegument protein UL21</fullName>
    </submittedName>
</protein>
<dbReference type="InterPro" id="IPR004936">
    <property type="entry name" value="Herpes_UL21"/>
</dbReference>
<evidence type="ECO:0000256" key="4">
    <source>
        <dbReference type="ARBA" id="ARBA00022562"/>
    </source>
</evidence>
<reference evidence="9" key="1">
    <citation type="journal article" date="2014" name="J. Virol.">
        <title>Isolation and characterization of a novel alphaherpesvirus in fruit bats.</title>
        <authorList>
            <person name="Sasaki M."/>
            <person name="Setiyono A."/>
            <person name="Handharyani E."/>
            <person name="Kobayashi S."/>
            <person name="Rahmadani I."/>
            <person name="Taha S."/>
            <person name="Adiani S."/>
            <person name="Subangkit M."/>
            <person name="Nakamura I."/>
            <person name="Sawa H."/>
            <person name="Kimura T."/>
        </authorList>
    </citation>
    <scope>NUCLEOTIDE SEQUENCE [LARGE SCALE GENOMIC DNA]</scope>
</reference>
<dbReference type="Proteomes" id="UP000173965">
    <property type="component" value="Segment"/>
</dbReference>
<sequence>MELAYASTFHHQDVVFYITADGNRVHFVCGGCVYSICRPRNHQAGEIAKFGLVVRGTGSKDRTIANYVRSELQRRDLQGVSPVGEDEVFLDSVYLLNPNVTSEAECVNTGDVEVLDECLSEYFTSVRTSPGVSVTGVRVRPQDKVIEVLEVPDIVNLSSQFVYTPSPHAFALAQAHLPHLPAALTRLTDGLFDGIPAPRAPLSGDTRRTDIVITGQRSVKPVAGLRGAVGTAKRATVSEFVQVKHIDRVGRSSATTKTQATIPPPTLAELWLVLYSGERAVCDGHTGAFLTREEELFRRAIKKQAWLLFGSATAPRAFIGASLAVSPVHKLAAYYFLIQREKRSPLFPLLVQLTSKYNQHHGITVPPPDDFLLADLLNSLFRDALTFGLTAEQLLMFDVLPPRDVSVSSDVRGDSAAILQLAAALDAQTTDAPSPPIKPEHITYLGVFMGIVYAGRSRMSAATYTARLTGITSLVLLAAEIDQLSAFDRGRSGADTRARAASYLAVLLSSQLAHANRSQAV</sequence>
<dbReference type="KEGG" id="vg:19621664"/>
<dbReference type="EMBL" id="AB825953">
    <property type="protein sequence ID" value="BAP00700.1"/>
    <property type="molecule type" value="Genomic_DNA"/>
</dbReference>
<dbReference type="GeneID" id="19621664"/>
<evidence type="ECO:0000256" key="5">
    <source>
        <dbReference type="ARBA" id="ARBA00022580"/>
    </source>
</evidence>
<evidence type="ECO:0000256" key="7">
    <source>
        <dbReference type="ARBA" id="ARBA00023200"/>
    </source>
</evidence>
<name>A0A060Q4Y9_9ALPH</name>
<evidence type="ECO:0000256" key="2">
    <source>
        <dbReference type="ARBA" id="ARBA00004192"/>
    </source>
</evidence>
<keyword evidence="5" id="KW-0920">Virion tegument</keyword>
<evidence type="ECO:0000313" key="9">
    <source>
        <dbReference type="Proteomes" id="UP000173965"/>
    </source>
</evidence>
<keyword evidence="7" id="KW-1035">Host cytoplasm</keyword>
<evidence type="ECO:0000313" key="8">
    <source>
        <dbReference type="EMBL" id="BAP00700.1"/>
    </source>
</evidence>
<keyword evidence="4" id="KW-1048">Host nucleus</keyword>
<accession>A0A060Q4Y9</accession>
<proteinExistence type="predicted"/>